<accession>A0A0A9A5C8</accession>
<proteinExistence type="predicted"/>
<dbReference type="AlphaFoldDB" id="A0A0A9A5C8"/>
<name>A0A0A9A5C8_ARUDO</name>
<reference evidence="1" key="2">
    <citation type="journal article" date="2015" name="Data Brief">
        <title>Shoot transcriptome of the giant reed, Arundo donax.</title>
        <authorList>
            <person name="Barrero R.A."/>
            <person name="Guerrero F.D."/>
            <person name="Moolhuijzen P."/>
            <person name="Goolsby J.A."/>
            <person name="Tidwell J."/>
            <person name="Bellgard S.E."/>
            <person name="Bellgard M.I."/>
        </authorList>
    </citation>
    <scope>NUCLEOTIDE SEQUENCE</scope>
    <source>
        <tissue evidence="1">Shoot tissue taken approximately 20 cm above the soil surface</tissue>
    </source>
</reference>
<protein>
    <submittedName>
        <fullName evidence="1">Uncharacterized protein</fullName>
    </submittedName>
</protein>
<organism evidence="1">
    <name type="scientific">Arundo donax</name>
    <name type="common">Giant reed</name>
    <name type="synonym">Donax arundinaceus</name>
    <dbReference type="NCBI Taxonomy" id="35708"/>
    <lineage>
        <taxon>Eukaryota</taxon>
        <taxon>Viridiplantae</taxon>
        <taxon>Streptophyta</taxon>
        <taxon>Embryophyta</taxon>
        <taxon>Tracheophyta</taxon>
        <taxon>Spermatophyta</taxon>
        <taxon>Magnoliopsida</taxon>
        <taxon>Liliopsida</taxon>
        <taxon>Poales</taxon>
        <taxon>Poaceae</taxon>
        <taxon>PACMAD clade</taxon>
        <taxon>Arundinoideae</taxon>
        <taxon>Arundineae</taxon>
        <taxon>Arundo</taxon>
    </lineage>
</organism>
<evidence type="ECO:0000313" key="1">
    <source>
        <dbReference type="EMBL" id="JAD46889.1"/>
    </source>
</evidence>
<reference evidence="1" key="1">
    <citation type="submission" date="2014-09" db="EMBL/GenBank/DDBJ databases">
        <authorList>
            <person name="Magalhaes I.L.F."/>
            <person name="Oliveira U."/>
            <person name="Santos F.R."/>
            <person name="Vidigal T.H.D.A."/>
            <person name="Brescovit A.D."/>
            <person name="Santos A.J."/>
        </authorList>
    </citation>
    <scope>NUCLEOTIDE SEQUENCE</scope>
    <source>
        <tissue evidence="1">Shoot tissue taken approximately 20 cm above the soil surface</tissue>
    </source>
</reference>
<sequence length="26" mass="2915">MCKIPMTPSISTEICSCQLCCSIFQF</sequence>
<dbReference type="EMBL" id="GBRH01251006">
    <property type="protein sequence ID" value="JAD46889.1"/>
    <property type="molecule type" value="Transcribed_RNA"/>
</dbReference>